<evidence type="ECO:0000256" key="11">
    <source>
        <dbReference type="ARBA" id="ARBA00023170"/>
    </source>
</evidence>
<dbReference type="HOGENOM" id="CLU_094333_1_0_1"/>
<dbReference type="GO" id="GO:0005741">
    <property type="term" value="C:mitochondrial outer membrane"/>
    <property type="evidence" value="ECO:0007669"/>
    <property type="project" value="UniProtKB-SubCell"/>
</dbReference>
<evidence type="ECO:0000256" key="10">
    <source>
        <dbReference type="ARBA" id="ARBA00023136"/>
    </source>
</evidence>
<gene>
    <name evidence="13" type="ORF">PV07_00148</name>
</gene>
<dbReference type="VEuPathDB" id="FungiDB:PV07_00148"/>
<dbReference type="GeneID" id="27339342"/>
<evidence type="ECO:0000256" key="9">
    <source>
        <dbReference type="ARBA" id="ARBA00023128"/>
    </source>
</evidence>
<dbReference type="AlphaFoldDB" id="A0A0D2CTM6"/>
<evidence type="ECO:0000256" key="4">
    <source>
        <dbReference type="ARBA" id="ARBA00022692"/>
    </source>
</evidence>
<dbReference type="EMBL" id="KN847040">
    <property type="protein sequence ID" value="KIW33290.1"/>
    <property type="molecule type" value="Genomic_DNA"/>
</dbReference>
<keyword evidence="4" id="KW-0812">Transmembrane</keyword>
<dbReference type="STRING" id="569365.A0A0D2CTM6"/>
<dbReference type="PANTHER" id="PTHR12504:SF0">
    <property type="entry name" value="MITOCHONDRIAL IMPORT RECEPTOR SUBUNIT TOM22 HOMOLOG"/>
    <property type="match status" value="1"/>
</dbReference>
<keyword evidence="7" id="KW-1133">Transmembrane helix</keyword>
<dbReference type="GO" id="GO:0006886">
    <property type="term" value="P:intracellular protein transport"/>
    <property type="evidence" value="ECO:0007669"/>
    <property type="project" value="InterPro"/>
</dbReference>
<keyword evidence="3" id="KW-0813">Transport</keyword>
<evidence type="ECO:0000256" key="3">
    <source>
        <dbReference type="ARBA" id="ARBA00022448"/>
    </source>
</evidence>
<reference evidence="13 14" key="1">
    <citation type="submission" date="2015-01" db="EMBL/GenBank/DDBJ databases">
        <title>The Genome Sequence of Cladophialophora immunda CBS83496.</title>
        <authorList>
            <consortium name="The Broad Institute Genomics Platform"/>
            <person name="Cuomo C."/>
            <person name="de Hoog S."/>
            <person name="Gorbushina A."/>
            <person name="Stielow B."/>
            <person name="Teixiera M."/>
            <person name="Abouelleil A."/>
            <person name="Chapman S.B."/>
            <person name="Priest M."/>
            <person name="Young S.K."/>
            <person name="Wortman J."/>
            <person name="Nusbaum C."/>
            <person name="Birren B."/>
        </authorList>
    </citation>
    <scope>NUCLEOTIDE SEQUENCE [LARGE SCALE GENOMIC DNA]</scope>
    <source>
        <strain evidence="13 14">CBS 83496</strain>
    </source>
</reference>
<keyword evidence="14" id="KW-1185">Reference proteome</keyword>
<comment type="subcellular location">
    <subcellularLocation>
        <location evidence="1">Mitochondrion outer membrane</location>
        <topology evidence="1">Single-pass membrane protein</topology>
    </subcellularLocation>
</comment>
<feature type="compositionally biased region" description="Acidic residues" evidence="12">
    <location>
        <begin position="26"/>
        <end position="48"/>
    </location>
</feature>
<evidence type="ECO:0000256" key="2">
    <source>
        <dbReference type="ARBA" id="ARBA00009874"/>
    </source>
</evidence>
<keyword evidence="11" id="KW-0675">Receptor</keyword>
<keyword evidence="8" id="KW-0811">Translocation</keyword>
<feature type="compositionally biased region" description="Basic and acidic residues" evidence="12">
    <location>
        <begin position="10"/>
        <end position="20"/>
    </location>
</feature>
<evidence type="ECO:0000313" key="14">
    <source>
        <dbReference type="Proteomes" id="UP000054466"/>
    </source>
</evidence>
<feature type="compositionally biased region" description="Gly residues" evidence="12">
    <location>
        <begin position="136"/>
        <end position="146"/>
    </location>
</feature>
<evidence type="ECO:0000256" key="6">
    <source>
        <dbReference type="ARBA" id="ARBA00022927"/>
    </source>
</evidence>
<comment type="similarity">
    <text evidence="2">Belongs to the Tom22 family.</text>
</comment>
<evidence type="ECO:0000256" key="1">
    <source>
        <dbReference type="ARBA" id="ARBA00004572"/>
    </source>
</evidence>
<dbReference type="PANTHER" id="PTHR12504">
    <property type="entry name" value="MITOCHONDRIAL IMPORT RECEPTOR SUBUNIT TOM22"/>
    <property type="match status" value="1"/>
</dbReference>
<evidence type="ECO:0000256" key="7">
    <source>
        <dbReference type="ARBA" id="ARBA00022989"/>
    </source>
</evidence>
<dbReference type="RefSeq" id="XP_016253506.1">
    <property type="nucleotide sequence ID" value="XM_016386578.1"/>
</dbReference>
<accession>A0A0D2CTM6</accession>
<evidence type="ECO:0000313" key="13">
    <source>
        <dbReference type="EMBL" id="KIW33290.1"/>
    </source>
</evidence>
<keyword evidence="5" id="KW-1000">Mitochondrion outer membrane</keyword>
<dbReference type="Pfam" id="PF04281">
    <property type="entry name" value="Tom22"/>
    <property type="match status" value="1"/>
</dbReference>
<evidence type="ECO:0000256" key="8">
    <source>
        <dbReference type="ARBA" id="ARBA00023010"/>
    </source>
</evidence>
<keyword evidence="6" id="KW-0653">Protein transport</keyword>
<organism evidence="13 14">
    <name type="scientific">Cladophialophora immunda</name>
    <dbReference type="NCBI Taxonomy" id="569365"/>
    <lineage>
        <taxon>Eukaryota</taxon>
        <taxon>Fungi</taxon>
        <taxon>Dikarya</taxon>
        <taxon>Ascomycota</taxon>
        <taxon>Pezizomycotina</taxon>
        <taxon>Eurotiomycetes</taxon>
        <taxon>Chaetothyriomycetidae</taxon>
        <taxon>Chaetothyriales</taxon>
        <taxon>Herpotrichiellaceae</taxon>
        <taxon>Cladophialophora</taxon>
    </lineage>
</organism>
<evidence type="ECO:0008006" key="15">
    <source>
        <dbReference type="Google" id="ProtNLM"/>
    </source>
</evidence>
<proteinExistence type="inferred from homology"/>
<dbReference type="Proteomes" id="UP000054466">
    <property type="component" value="Unassembled WGS sequence"/>
</dbReference>
<name>A0A0D2CTM6_9EURO</name>
<dbReference type="OrthoDB" id="10016939at2759"/>
<dbReference type="CDD" id="cd22884">
    <property type="entry name" value="TOM22"/>
    <property type="match status" value="1"/>
</dbReference>
<keyword evidence="10" id="KW-0472">Membrane</keyword>
<evidence type="ECO:0000256" key="12">
    <source>
        <dbReference type="SAM" id="MobiDB-lite"/>
    </source>
</evidence>
<feature type="region of interest" description="Disordered" evidence="12">
    <location>
        <begin position="126"/>
        <end position="152"/>
    </location>
</feature>
<dbReference type="InterPro" id="IPR005683">
    <property type="entry name" value="Tom22"/>
</dbReference>
<sequence>MVKLEELEDEHFINKPDTTKDGALLVDDDEDYTDTDSEISDDDAVEPPLDETLLDRLSALRDIVPPKTRARLASATQSVYSAANASITYGGKSLWVIATSILLLGIPYALALGEEQQYMEEERQRGMMEQGAQGMIQGGQAPGPGGDAKPAL</sequence>
<protein>
    <recommendedName>
        <fullName evidence="15">Mitochondrial import receptor subunit tom22</fullName>
    </recommendedName>
</protein>
<keyword evidence="9" id="KW-0496">Mitochondrion</keyword>
<feature type="region of interest" description="Disordered" evidence="12">
    <location>
        <begin position="1"/>
        <end position="48"/>
    </location>
</feature>
<evidence type="ECO:0000256" key="5">
    <source>
        <dbReference type="ARBA" id="ARBA00022787"/>
    </source>
</evidence>